<feature type="transmembrane region" description="Helical" evidence="1">
    <location>
        <begin position="64"/>
        <end position="87"/>
    </location>
</feature>
<feature type="transmembrane region" description="Helical" evidence="1">
    <location>
        <begin position="269"/>
        <end position="287"/>
    </location>
</feature>
<feature type="transmembrane region" description="Helical" evidence="1">
    <location>
        <begin position="159"/>
        <end position="181"/>
    </location>
</feature>
<dbReference type="RefSeq" id="WP_092571274.1">
    <property type="nucleotide sequence ID" value="NZ_CALUDV010000003.1"/>
</dbReference>
<feature type="transmembrane region" description="Helical" evidence="1">
    <location>
        <begin position="7"/>
        <end position="24"/>
    </location>
</feature>
<feature type="transmembrane region" description="Helical" evidence="1">
    <location>
        <begin position="422"/>
        <end position="439"/>
    </location>
</feature>
<feature type="transmembrane region" description="Helical" evidence="1">
    <location>
        <begin position="221"/>
        <end position="238"/>
    </location>
</feature>
<feature type="transmembrane region" description="Helical" evidence="1">
    <location>
        <begin position="193"/>
        <end position="214"/>
    </location>
</feature>
<accession>A0A1H9CR29</accession>
<keyword evidence="3" id="KW-1185">Reference proteome</keyword>
<feature type="transmembrane region" description="Helical" evidence="1">
    <location>
        <begin position="107"/>
        <end position="125"/>
    </location>
</feature>
<keyword evidence="1" id="KW-0812">Transmembrane</keyword>
<dbReference type="Pfam" id="PF14296">
    <property type="entry name" value="O-ag_pol_Wzy"/>
    <property type="match status" value="1"/>
</dbReference>
<protein>
    <submittedName>
        <fullName evidence="2">O-antigen polysaccharide polymerase Wzy</fullName>
    </submittedName>
</protein>
<keyword evidence="1" id="KW-1133">Transmembrane helix</keyword>
<evidence type="ECO:0000256" key="1">
    <source>
        <dbReference type="SAM" id="Phobius"/>
    </source>
</evidence>
<dbReference type="Proteomes" id="UP000198833">
    <property type="component" value="Unassembled WGS sequence"/>
</dbReference>
<evidence type="ECO:0000313" key="3">
    <source>
        <dbReference type="Proteomes" id="UP000198833"/>
    </source>
</evidence>
<evidence type="ECO:0000313" key="2">
    <source>
        <dbReference type="EMBL" id="SEQ03068.1"/>
    </source>
</evidence>
<dbReference type="InterPro" id="IPR029468">
    <property type="entry name" value="O-ag_pol_Wzy"/>
</dbReference>
<gene>
    <name evidence="2" type="ORF">SAMN04488558_10498</name>
</gene>
<feature type="transmembrane region" description="Helical" evidence="1">
    <location>
        <begin position="451"/>
        <end position="467"/>
    </location>
</feature>
<feature type="transmembrane region" description="Helical" evidence="1">
    <location>
        <begin position="36"/>
        <end position="57"/>
    </location>
</feature>
<dbReference type="AlphaFoldDB" id="A0A1H9CR29"/>
<name>A0A1H9CR29_9LACT</name>
<organism evidence="2 3">
    <name type="scientific">Ignavigranum ruoffiae</name>
    <dbReference type="NCBI Taxonomy" id="89093"/>
    <lineage>
        <taxon>Bacteria</taxon>
        <taxon>Bacillati</taxon>
        <taxon>Bacillota</taxon>
        <taxon>Bacilli</taxon>
        <taxon>Lactobacillales</taxon>
        <taxon>Aerococcaceae</taxon>
        <taxon>Ignavigranum</taxon>
    </lineage>
</organism>
<dbReference type="STRING" id="89093.SAMN04488558_10498"/>
<sequence>MVSKKKLFITMIYALTSMVLYLALAQFSQDMNRPAIQIAGWIIMGQAINTALTYYWLGIPLLSFSGIFTWLMYLFHLSQPVLIALFPDYSLDFDVSKYVLATTYFEAIKYSFMVLFFLAIGVLIMQSYRRKDLQNSSLIQNHSELAELIKAHNLFKTGLFIFILTFPFEIYLQISRLFVALNEGYLATFNFELGGFFGILANISLVGMIMMLCGQKHNQKVGRWMLLAYTLFYLIAMFSGGRMWQVIKLLLVFTYYLQIYQIKISKKNLILLLIGGYLLAGFLSVIADIRSYDFTSSGYILEIAKNIFAQNPILKVLDEFGGTIYTLTLTIDKVPAMIERSWGSQFILNFASLLPNLTGKIDEMVNETNFVLLLKMPHIGGSLVAELYYSFGKYQPIFSLLLGMGIQAMTQKIRWDIQHNQYRFITYTALLQYSLISWIRGSSSILYRNTFYGSLFVLVVVTYMSILKKKEVQPSWRRS</sequence>
<proteinExistence type="predicted"/>
<keyword evidence="1" id="KW-0472">Membrane</keyword>
<reference evidence="2 3" key="1">
    <citation type="submission" date="2016-10" db="EMBL/GenBank/DDBJ databases">
        <authorList>
            <person name="de Groot N.N."/>
        </authorList>
    </citation>
    <scope>NUCLEOTIDE SEQUENCE [LARGE SCALE GENOMIC DNA]</scope>
    <source>
        <strain evidence="2 3">DSM 15695</strain>
    </source>
</reference>
<dbReference type="OrthoDB" id="2232724at2"/>
<dbReference type="EMBL" id="FOEN01000004">
    <property type="protein sequence ID" value="SEQ03068.1"/>
    <property type="molecule type" value="Genomic_DNA"/>
</dbReference>